<evidence type="ECO:0000256" key="7">
    <source>
        <dbReference type="ARBA" id="ARBA00022857"/>
    </source>
</evidence>
<dbReference type="NCBIfam" id="TIGR00745">
    <property type="entry name" value="apbA_panE"/>
    <property type="match status" value="1"/>
</dbReference>
<comment type="function">
    <text evidence="1 11">Catalyzes the NADPH-dependent reduction of ketopantoate into pantoic acid.</text>
</comment>
<keyword evidence="7 11" id="KW-0521">NADP</keyword>
<comment type="similarity">
    <text evidence="3 11">Belongs to the ketopantoate reductase family.</text>
</comment>
<dbReference type="AlphaFoldDB" id="A0A149PJH2"/>
<evidence type="ECO:0000313" key="15">
    <source>
        <dbReference type="Proteomes" id="UP000075613"/>
    </source>
</evidence>
<comment type="pathway">
    <text evidence="2 11">Cofactor biosynthesis; (R)-pantothenate biosynthesis; (R)-pantoate from 3-methyl-2-oxobutanoate: step 2/2.</text>
</comment>
<dbReference type="InterPro" id="IPR013332">
    <property type="entry name" value="KPR_N"/>
</dbReference>
<gene>
    <name evidence="14" type="ORF">CI15_23055</name>
</gene>
<dbReference type="PANTHER" id="PTHR21708:SF26">
    <property type="entry name" value="2-DEHYDROPANTOATE 2-REDUCTASE"/>
    <property type="match status" value="1"/>
</dbReference>
<name>A0A149PJH2_9BURK</name>
<dbReference type="EMBL" id="LRBG01000035">
    <property type="protein sequence ID" value="KXU85162.1"/>
    <property type="molecule type" value="Genomic_DNA"/>
</dbReference>
<dbReference type="Pfam" id="PF02558">
    <property type="entry name" value="ApbA"/>
    <property type="match status" value="1"/>
</dbReference>
<evidence type="ECO:0000256" key="6">
    <source>
        <dbReference type="ARBA" id="ARBA00022655"/>
    </source>
</evidence>
<dbReference type="InterPro" id="IPR003710">
    <property type="entry name" value="ApbA"/>
</dbReference>
<evidence type="ECO:0000256" key="3">
    <source>
        <dbReference type="ARBA" id="ARBA00007870"/>
    </source>
</evidence>
<dbReference type="InterPro" id="IPR051402">
    <property type="entry name" value="KPR-Related"/>
</dbReference>
<keyword evidence="15" id="KW-1185">Reference proteome</keyword>
<reference evidence="14 15" key="1">
    <citation type="journal article" date="2015" name="Int. J. Syst. Evol. Microbiol.">
        <title>Burkholderia monticola sp. nov., isolated from mountain soil.</title>
        <authorList>
            <person name="Baek I."/>
            <person name="Seo B."/>
            <person name="Lee I."/>
            <person name="Yi H."/>
            <person name="Chun J."/>
        </authorList>
    </citation>
    <scope>NUCLEOTIDE SEQUENCE [LARGE SCALE GENOMIC DNA]</scope>
    <source>
        <strain evidence="14 15">JC2948</strain>
    </source>
</reference>
<evidence type="ECO:0000259" key="12">
    <source>
        <dbReference type="Pfam" id="PF02558"/>
    </source>
</evidence>
<dbReference type="GO" id="GO:0015940">
    <property type="term" value="P:pantothenate biosynthetic process"/>
    <property type="evidence" value="ECO:0007669"/>
    <property type="project" value="UniProtKB-UniPathway"/>
</dbReference>
<dbReference type="InterPro" id="IPR036291">
    <property type="entry name" value="NAD(P)-bd_dom_sf"/>
</dbReference>
<keyword evidence="8 11" id="KW-0560">Oxidoreductase</keyword>
<dbReference type="InterPro" id="IPR013752">
    <property type="entry name" value="KPA_reductase"/>
</dbReference>
<dbReference type="Pfam" id="PF08546">
    <property type="entry name" value="ApbA_C"/>
    <property type="match status" value="1"/>
</dbReference>
<organism evidence="14 15">
    <name type="scientific">Paraburkholderia monticola</name>
    <dbReference type="NCBI Taxonomy" id="1399968"/>
    <lineage>
        <taxon>Bacteria</taxon>
        <taxon>Pseudomonadati</taxon>
        <taxon>Pseudomonadota</taxon>
        <taxon>Betaproteobacteria</taxon>
        <taxon>Burkholderiales</taxon>
        <taxon>Burkholderiaceae</taxon>
        <taxon>Paraburkholderia</taxon>
    </lineage>
</organism>
<evidence type="ECO:0000256" key="5">
    <source>
        <dbReference type="ARBA" id="ARBA00019465"/>
    </source>
</evidence>
<evidence type="ECO:0000256" key="2">
    <source>
        <dbReference type="ARBA" id="ARBA00004994"/>
    </source>
</evidence>
<proteinExistence type="inferred from homology"/>
<evidence type="ECO:0000256" key="1">
    <source>
        <dbReference type="ARBA" id="ARBA00002919"/>
    </source>
</evidence>
<dbReference type="GO" id="GO:0008677">
    <property type="term" value="F:2-dehydropantoate 2-reductase activity"/>
    <property type="evidence" value="ECO:0007669"/>
    <property type="project" value="UniProtKB-EC"/>
</dbReference>
<dbReference type="FunFam" id="1.10.1040.10:FF:000017">
    <property type="entry name" value="2-dehydropantoate 2-reductase"/>
    <property type="match status" value="1"/>
</dbReference>
<dbReference type="SUPFAM" id="SSF51735">
    <property type="entry name" value="NAD(P)-binding Rossmann-fold domains"/>
    <property type="match status" value="1"/>
</dbReference>
<evidence type="ECO:0000256" key="4">
    <source>
        <dbReference type="ARBA" id="ARBA00013014"/>
    </source>
</evidence>
<dbReference type="UniPathway" id="UPA00028">
    <property type="reaction ID" value="UER00004"/>
</dbReference>
<dbReference type="GO" id="GO:0005737">
    <property type="term" value="C:cytoplasm"/>
    <property type="evidence" value="ECO:0007669"/>
    <property type="project" value="TreeGrafter"/>
</dbReference>
<keyword evidence="6 11" id="KW-0566">Pantothenate biosynthesis</keyword>
<dbReference type="Proteomes" id="UP000075613">
    <property type="component" value="Unassembled WGS sequence"/>
</dbReference>
<evidence type="ECO:0000256" key="11">
    <source>
        <dbReference type="RuleBase" id="RU362068"/>
    </source>
</evidence>
<dbReference type="EC" id="1.1.1.169" evidence="4 11"/>
<dbReference type="RefSeq" id="WP_062131555.1">
    <property type="nucleotide sequence ID" value="NZ_LRBG01000035.1"/>
</dbReference>
<evidence type="ECO:0000256" key="9">
    <source>
        <dbReference type="ARBA" id="ARBA00032024"/>
    </source>
</evidence>
<evidence type="ECO:0000256" key="10">
    <source>
        <dbReference type="ARBA" id="ARBA00048793"/>
    </source>
</evidence>
<evidence type="ECO:0000259" key="13">
    <source>
        <dbReference type="Pfam" id="PF08546"/>
    </source>
</evidence>
<evidence type="ECO:0000313" key="14">
    <source>
        <dbReference type="EMBL" id="KXU85162.1"/>
    </source>
</evidence>
<accession>A0A149PJH2</accession>
<dbReference type="InterPro" id="IPR013328">
    <property type="entry name" value="6PGD_dom2"/>
</dbReference>
<dbReference type="Gene3D" id="1.10.1040.10">
    <property type="entry name" value="N-(1-d-carboxylethyl)-l-norvaline Dehydrogenase, domain 2"/>
    <property type="match status" value="1"/>
</dbReference>
<feature type="domain" description="Ketopantoate reductase C-terminal" evidence="13">
    <location>
        <begin position="178"/>
        <end position="281"/>
    </location>
</feature>
<sequence>MRILVVGAGAVGGYFGGRLAAAGQDVTFLVRAGRAERLQRDGLVINSPRGNLELRDVKTILAGVSAEPFDVVLLSCKAYSLDDAIDSFTPFVGEETVILPMLNGMRHIDMLIERFGKERVLGGQCVIAATLNAEQHIMHLNDMQAITFGELVGGTSERTEAITEAMSGANFDVAVSDNILLRMWEKWVFLATLAGSTCLMRGSVGDILAAPDGKRVIENLLGECRAVAEYNGFTMAVDFDARATQVLLTPSPLTASMLRDVENRSHTEADHILGDLISRGGDAQKGEHGLSLLRIAYSHLKTYEARQTRTS</sequence>
<dbReference type="PANTHER" id="PTHR21708">
    <property type="entry name" value="PROBABLE 2-DEHYDROPANTOATE 2-REDUCTASE"/>
    <property type="match status" value="1"/>
</dbReference>
<dbReference type="SUPFAM" id="SSF48179">
    <property type="entry name" value="6-phosphogluconate dehydrogenase C-terminal domain-like"/>
    <property type="match status" value="1"/>
</dbReference>
<dbReference type="InterPro" id="IPR008927">
    <property type="entry name" value="6-PGluconate_DH-like_C_sf"/>
</dbReference>
<evidence type="ECO:0000256" key="8">
    <source>
        <dbReference type="ARBA" id="ARBA00023002"/>
    </source>
</evidence>
<dbReference type="OrthoDB" id="9796561at2"/>
<feature type="domain" description="Ketopantoate reductase N-terminal" evidence="12">
    <location>
        <begin position="3"/>
        <end position="151"/>
    </location>
</feature>
<dbReference type="STRING" id="1399968.CI15_23055"/>
<comment type="catalytic activity">
    <reaction evidence="10 11">
        <text>(R)-pantoate + NADP(+) = 2-dehydropantoate + NADPH + H(+)</text>
        <dbReference type="Rhea" id="RHEA:16233"/>
        <dbReference type="ChEBI" id="CHEBI:11561"/>
        <dbReference type="ChEBI" id="CHEBI:15378"/>
        <dbReference type="ChEBI" id="CHEBI:15980"/>
        <dbReference type="ChEBI" id="CHEBI:57783"/>
        <dbReference type="ChEBI" id="CHEBI:58349"/>
        <dbReference type="EC" id="1.1.1.169"/>
    </reaction>
</comment>
<dbReference type="Gene3D" id="3.40.50.720">
    <property type="entry name" value="NAD(P)-binding Rossmann-like Domain"/>
    <property type="match status" value="1"/>
</dbReference>
<dbReference type="NCBIfam" id="NF005094">
    <property type="entry name" value="PRK06522.2-5"/>
    <property type="match status" value="1"/>
</dbReference>
<protein>
    <recommendedName>
        <fullName evidence="5 11">2-dehydropantoate 2-reductase</fullName>
        <ecNumber evidence="4 11">1.1.1.169</ecNumber>
    </recommendedName>
    <alternativeName>
        <fullName evidence="9 11">Ketopantoate reductase</fullName>
    </alternativeName>
</protein>
<comment type="caution">
    <text evidence="14">The sequence shown here is derived from an EMBL/GenBank/DDBJ whole genome shotgun (WGS) entry which is preliminary data.</text>
</comment>
<dbReference type="FunFam" id="3.40.50.720:FF:000307">
    <property type="entry name" value="2-dehydropantoate 2-reductase"/>
    <property type="match status" value="1"/>
</dbReference>